<keyword evidence="2" id="KW-1133">Transmembrane helix</keyword>
<keyword evidence="2" id="KW-0812">Transmembrane</keyword>
<evidence type="ECO:0000313" key="3">
    <source>
        <dbReference type="EMBL" id="CAG8956386.1"/>
    </source>
</evidence>
<accession>A0A9N9L0H1</accession>
<organism evidence="3 4">
    <name type="scientific">Hymenoscyphus fraxineus</name>
    <dbReference type="NCBI Taxonomy" id="746836"/>
    <lineage>
        <taxon>Eukaryota</taxon>
        <taxon>Fungi</taxon>
        <taxon>Dikarya</taxon>
        <taxon>Ascomycota</taxon>
        <taxon>Pezizomycotina</taxon>
        <taxon>Leotiomycetes</taxon>
        <taxon>Helotiales</taxon>
        <taxon>Helotiaceae</taxon>
        <taxon>Hymenoscyphus</taxon>
    </lineage>
</organism>
<evidence type="ECO:0000256" key="1">
    <source>
        <dbReference type="SAM" id="MobiDB-lite"/>
    </source>
</evidence>
<proteinExistence type="predicted"/>
<evidence type="ECO:0000313" key="4">
    <source>
        <dbReference type="Proteomes" id="UP000696280"/>
    </source>
</evidence>
<gene>
    <name evidence="3" type="ORF">HYFRA_00003769</name>
</gene>
<reference evidence="3" key="1">
    <citation type="submission" date="2021-07" db="EMBL/GenBank/DDBJ databases">
        <authorList>
            <person name="Durling M."/>
        </authorList>
    </citation>
    <scope>NUCLEOTIDE SEQUENCE</scope>
</reference>
<evidence type="ECO:0000256" key="2">
    <source>
        <dbReference type="SAM" id="Phobius"/>
    </source>
</evidence>
<feature type="transmembrane region" description="Helical" evidence="2">
    <location>
        <begin position="157"/>
        <end position="182"/>
    </location>
</feature>
<feature type="region of interest" description="Disordered" evidence="1">
    <location>
        <begin position="60"/>
        <end position="79"/>
    </location>
</feature>
<protein>
    <submittedName>
        <fullName evidence="3">Uncharacterized protein</fullName>
    </submittedName>
</protein>
<feature type="compositionally biased region" description="Basic residues" evidence="1">
    <location>
        <begin position="69"/>
        <end position="79"/>
    </location>
</feature>
<dbReference type="Proteomes" id="UP000696280">
    <property type="component" value="Unassembled WGS sequence"/>
</dbReference>
<keyword evidence="4" id="KW-1185">Reference proteome</keyword>
<comment type="caution">
    <text evidence="3">The sequence shown here is derived from an EMBL/GenBank/DDBJ whole genome shotgun (WGS) entry which is preliminary data.</text>
</comment>
<name>A0A9N9L0H1_9HELO</name>
<dbReference type="AlphaFoldDB" id="A0A9N9L0H1"/>
<sequence length="258" mass="28073">MPGHHESPPRVLAEGRTGISLRQGEGLFRTGALAAAAAAVSLGAGRVPCIHIKVRTGRRQSSRDSLFGNHHHDHGHALRQKLKLIPVRARARALAENHPKRRSDPDPGRYLLQESKAQARRAVRNCRAASSQKEALIPIQTSTCCPPSPGPGGAHTVVLLSIVTLSLFLIVCTALVVLARLVPAIFPPPLRGAPISVCPSFLITATQHNLILTSPPRADSTQFGFRVNLSHIIFQVDPIQADPNRWVMSCYDLYTTRY</sequence>
<keyword evidence="2" id="KW-0472">Membrane</keyword>
<dbReference type="EMBL" id="CAJVRL010000070">
    <property type="protein sequence ID" value="CAG8956386.1"/>
    <property type="molecule type" value="Genomic_DNA"/>
</dbReference>